<dbReference type="CDD" id="cd13127">
    <property type="entry name" value="MATE_tuaB_like"/>
    <property type="match status" value="1"/>
</dbReference>
<evidence type="ECO:0000256" key="4">
    <source>
        <dbReference type="ARBA" id="ARBA00022692"/>
    </source>
</evidence>
<name>A0ABU0TZ88_9SPHI</name>
<feature type="transmembrane region" description="Helical" evidence="7">
    <location>
        <begin position="319"/>
        <end position="339"/>
    </location>
</feature>
<evidence type="ECO:0000313" key="8">
    <source>
        <dbReference type="EMBL" id="MDQ1148020.1"/>
    </source>
</evidence>
<feature type="transmembrane region" description="Helical" evidence="7">
    <location>
        <begin position="118"/>
        <end position="138"/>
    </location>
</feature>
<reference evidence="8 9" key="1">
    <citation type="submission" date="2023-07" db="EMBL/GenBank/DDBJ databases">
        <title>Functional and genomic diversity of the sorghum phyllosphere microbiome.</title>
        <authorList>
            <person name="Shade A."/>
        </authorList>
    </citation>
    <scope>NUCLEOTIDE SEQUENCE [LARGE SCALE GENOMIC DNA]</scope>
    <source>
        <strain evidence="8 9">SORGH_AS_0892</strain>
    </source>
</reference>
<feature type="transmembrane region" description="Helical" evidence="7">
    <location>
        <begin position="382"/>
        <end position="401"/>
    </location>
</feature>
<evidence type="ECO:0000256" key="2">
    <source>
        <dbReference type="ARBA" id="ARBA00007430"/>
    </source>
</evidence>
<feature type="transmembrane region" description="Helical" evidence="7">
    <location>
        <begin position="452"/>
        <end position="476"/>
    </location>
</feature>
<evidence type="ECO:0000256" key="7">
    <source>
        <dbReference type="SAM" id="Phobius"/>
    </source>
</evidence>
<evidence type="ECO:0000256" key="6">
    <source>
        <dbReference type="ARBA" id="ARBA00023136"/>
    </source>
</evidence>
<dbReference type="Proteomes" id="UP001244640">
    <property type="component" value="Unassembled WGS sequence"/>
</dbReference>
<accession>A0ABU0TZ88</accession>
<gene>
    <name evidence="8" type="ORF">QE382_000004</name>
</gene>
<evidence type="ECO:0000313" key="9">
    <source>
        <dbReference type="Proteomes" id="UP001244640"/>
    </source>
</evidence>
<dbReference type="InterPro" id="IPR050833">
    <property type="entry name" value="Poly_Biosynth_Transport"/>
</dbReference>
<comment type="subcellular location">
    <subcellularLocation>
        <location evidence="1">Cell membrane</location>
        <topology evidence="1">Multi-pass membrane protein</topology>
    </subcellularLocation>
</comment>
<comment type="similarity">
    <text evidence="2">Belongs to the polysaccharide synthase family.</text>
</comment>
<feature type="transmembrane region" description="Helical" evidence="7">
    <location>
        <begin position="12"/>
        <end position="38"/>
    </location>
</feature>
<dbReference type="RefSeq" id="WP_307184167.1">
    <property type="nucleotide sequence ID" value="NZ_JAUTBA010000001.1"/>
</dbReference>
<feature type="transmembrane region" description="Helical" evidence="7">
    <location>
        <begin position="145"/>
        <end position="165"/>
    </location>
</feature>
<comment type="caution">
    <text evidence="8">The sequence shown here is derived from an EMBL/GenBank/DDBJ whole genome shotgun (WGS) entry which is preliminary data.</text>
</comment>
<evidence type="ECO:0000256" key="1">
    <source>
        <dbReference type="ARBA" id="ARBA00004651"/>
    </source>
</evidence>
<keyword evidence="5 7" id="KW-1133">Transmembrane helix</keyword>
<organism evidence="8 9">
    <name type="scientific">Sphingobacterium zeae</name>
    <dbReference type="NCBI Taxonomy" id="1776859"/>
    <lineage>
        <taxon>Bacteria</taxon>
        <taxon>Pseudomonadati</taxon>
        <taxon>Bacteroidota</taxon>
        <taxon>Sphingobacteriia</taxon>
        <taxon>Sphingobacteriales</taxon>
        <taxon>Sphingobacteriaceae</taxon>
        <taxon>Sphingobacterium</taxon>
    </lineage>
</organism>
<dbReference type="PANTHER" id="PTHR30250">
    <property type="entry name" value="PST FAMILY PREDICTED COLANIC ACID TRANSPORTER"/>
    <property type="match status" value="1"/>
</dbReference>
<feature type="transmembrane region" description="Helical" evidence="7">
    <location>
        <begin position="80"/>
        <end position="98"/>
    </location>
</feature>
<feature type="transmembrane region" description="Helical" evidence="7">
    <location>
        <begin position="288"/>
        <end position="307"/>
    </location>
</feature>
<evidence type="ECO:0000256" key="5">
    <source>
        <dbReference type="ARBA" id="ARBA00022989"/>
    </source>
</evidence>
<keyword evidence="4 7" id="KW-0812">Transmembrane</keyword>
<feature type="transmembrane region" description="Helical" evidence="7">
    <location>
        <begin position="422"/>
        <end position="440"/>
    </location>
</feature>
<dbReference type="EMBL" id="JAUTBA010000001">
    <property type="protein sequence ID" value="MDQ1148020.1"/>
    <property type="molecule type" value="Genomic_DNA"/>
</dbReference>
<keyword evidence="6 7" id="KW-0472">Membrane</keyword>
<dbReference type="Pfam" id="PF13440">
    <property type="entry name" value="Polysacc_synt_3"/>
    <property type="match status" value="1"/>
</dbReference>
<feature type="transmembrane region" description="Helical" evidence="7">
    <location>
        <begin position="171"/>
        <end position="190"/>
    </location>
</feature>
<feature type="transmembrane region" description="Helical" evidence="7">
    <location>
        <begin position="355"/>
        <end position="376"/>
    </location>
</feature>
<dbReference type="PANTHER" id="PTHR30250:SF10">
    <property type="entry name" value="LIPOPOLYSACCHARIDE BIOSYNTHESIS PROTEIN WZXC"/>
    <property type="match status" value="1"/>
</dbReference>
<keyword evidence="9" id="KW-1185">Reference proteome</keyword>
<protein>
    <submittedName>
        <fullName evidence="8">O-antigen/teichoic acid export membrane protein</fullName>
    </submittedName>
</protein>
<sequence length="482" mass="54126">MDNIKKEIVSGVFFTALAKYANLVISLVVTAVLARLLAPDQFGVVAIATVAIAFLNLIADFGLSPAVIQHKELDRKALGYLFSLSVYIAITLSVLFFLSAEIIEKWYAQPQLKPICQLLALSLFFSGITVVPNALFFRDRLFKSIALRSLLVQIIGGGLSIIAAFKGMGVYALILNPIFSSLLIFIISYLKYPLKFSLRFSFQPLRPLFSYSIFQFLFNIINYFSRNSDTLLIGKYLGMVPLGFYDKSYRLMSLPLQNITQVITPVIHPILSQRGKDKEYLYEANLKLTSLLSLIGFPLSVFLFYSAEELILLFFGPQWGLAIPSFKILSLTVGIQLILSSSGSIFQTAGDTKNLFICGLFSAVLNVAGILFGVFYAKSIDAVAMCLLVTFSVNFVQAYWLMYRTVFRRSMVGFFNSLWRPILFAIVLGFIFHLVIGYHLPDNLAFRLALKTGIYVLSMILMIWFGGYRNLLLIFLRKSSIQ</sequence>
<feature type="transmembrane region" description="Helical" evidence="7">
    <location>
        <begin position="44"/>
        <end position="68"/>
    </location>
</feature>
<evidence type="ECO:0000256" key="3">
    <source>
        <dbReference type="ARBA" id="ARBA00022475"/>
    </source>
</evidence>
<proteinExistence type="inferred from homology"/>
<keyword evidence="3" id="KW-1003">Cell membrane</keyword>